<dbReference type="HOGENOM" id="CLU_911779_0_0_5"/>
<dbReference type="EMBL" id="CP000927">
    <property type="protein sequence ID" value="ABZ70285.1"/>
    <property type="molecule type" value="Genomic_DNA"/>
</dbReference>
<accession>B0SXW2</accession>
<protein>
    <submittedName>
        <fullName evidence="1">Putative transcriptional regulator</fullName>
    </submittedName>
</protein>
<name>B0SXW2_CAUSK</name>
<organism evidence="1">
    <name type="scientific">Caulobacter sp. (strain K31)</name>
    <dbReference type="NCBI Taxonomy" id="366602"/>
    <lineage>
        <taxon>Bacteria</taxon>
        <taxon>Pseudomonadati</taxon>
        <taxon>Pseudomonadota</taxon>
        <taxon>Alphaproteobacteria</taxon>
        <taxon>Caulobacterales</taxon>
        <taxon>Caulobacteraceae</taxon>
        <taxon>Caulobacter</taxon>
    </lineage>
</organism>
<dbReference type="OrthoDB" id="9798416at2"/>
<sequence>MNTVFIGGSRHVSRLPAPAKERLDNIIKSGFHIVVGDANGADKAVQKHLSGIGYADVEVFCSGDVCRNNLGDWPTRKVQPAKSVKGFQFYAAKDREMAQAADFGLMIWDGKSPGTVLNVLRLIKAGKKAVLLNSTEAKTTTFKAISDWEAFLAHCEAGLKTDLQERATPAEWALQGAPQPDLLDLAKASSALPEPAGLDLDVEINQALGAGDSRRVVELLGTIARDHGMSQVAKDSGLARESLYRSLGSDGNPEFATVLKVLASLGLTLTTTRAA</sequence>
<dbReference type="KEGG" id="cak:Caul_1155"/>
<dbReference type="eggNOG" id="COG3636">
    <property type="taxonomic scope" value="Bacteria"/>
</dbReference>
<dbReference type="NCBIfam" id="TIGR02684">
    <property type="entry name" value="dnstrm_HI1420"/>
    <property type="match status" value="1"/>
</dbReference>
<dbReference type="Pfam" id="PF21716">
    <property type="entry name" value="dnstrm_HI1420"/>
    <property type="match status" value="1"/>
</dbReference>
<proteinExistence type="predicted"/>
<evidence type="ECO:0000313" key="1">
    <source>
        <dbReference type="EMBL" id="ABZ70285.1"/>
    </source>
</evidence>
<dbReference type="STRING" id="366602.Caul_1155"/>
<dbReference type="PANTHER" id="PTHR40275">
    <property type="entry name" value="SSL7038 PROTEIN"/>
    <property type="match status" value="1"/>
</dbReference>
<reference evidence="1" key="1">
    <citation type="submission" date="2008-01" db="EMBL/GenBank/DDBJ databases">
        <title>Complete sequence of chromosome of Caulobacter sp. K31.</title>
        <authorList>
            <consortium name="US DOE Joint Genome Institute"/>
            <person name="Copeland A."/>
            <person name="Lucas S."/>
            <person name="Lapidus A."/>
            <person name="Barry K."/>
            <person name="Glavina del Rio T."/>
            <person name="Dalin E."/>
            <person name="Tice H."/>
            <person name="Pitluck S."/>
            <person name="Bruce D."/>
            <person name="Goodwin L."/>
            <person name="Thompson L.S."/>
            <person name="Brettin T."/>
            <person name="Detter J.C."/>
            <person name="Han C."/>
            <person name="Schmutz J."/>
            <person name="Larimer F."/>
            <person name="Land M."/>
            <person name="Hauser L."/>
            <person name="Kyrpides N."/>
            <person name="Kim E."/>
            <person name="Stephens C."/>
            <person name="Richardson P."/>
        </authorList>
    </citation>
    <scope>NUCLEOTIDE SEQUENCE [LARGE SCALE GENOMIC DNA]</scope>
    <source>
        <strain evidence="1">K31</strain>
    </source>
</reference>
<gene>
    <name evidence="1" type="ordered locus">Caul_1155</name>
</gene>
<dbReference type="AlphaFoldDB" id="B0SXW2"/>
<dbReference type="eggNOG" id="COG2189">
    <property type="taxonomic scope" value="Bacteria"/>
</dbReference>
<dbReference type="InterPro" id="IPR014057">
    <property type="entry name" value="HI1420"/>
</dbReference>
<dbReference type="PANTHER" id="PTHR40275:SF1">
    <property type="entry name" value="SSL7038 PROTEIN"/>
    <property type="match status" value="1"/>
</dbReference>